<evidence type="ECO:0000313" key="1">
    <source>
        <dbReference type="EMBL" id="EFX66520.1"/>
    </source>
</evidence>
<dbReference type="HOGENOM" id="CLU_1190907_0_0_1"/>
<accession>E9HNZ9</accession>
<name>E9HNZ9_DAPPU</name>
<dbReference type="STRING" id="6669.E9HNZ9"/>
<dbReference type="EMBL" id="GL732701">
    <property type="protein sequence ID" value="EFX66520.1"/>
    <property type="molecule type" value="Genomic_DNA"/>
</dbReference>
<dbReference type="PhylomeDB" id="E9HNZ9"/>
<dbReference type="InParanoid" id="E9HNZ9"/>
<dbReference type="AlphaFoldDB" id="E9HNZ9"/>
<gene>
    <name evidence="1" type="ORF">DAPPUDRAFT_116310</name>
</gene>
<evidence type="ECO:0000313" key="2">
    <source>
        <dbReference type="Proteomes" id="UP000000305"/>
    </source>
</evidence>
<organism evidence="1 2">
    <name type="scientific">Daphnia pulex</name>
    <name type="common">Water flea</name>
    <dbReference type="NCBI Taxonomy" id="6669"/>
    <lineage>
        <taxon>Eukaryota</taxon>
        <taxon>Metazoa</taxon>
        <taxon>Ecdysozoa</taxon>
        <taxon>Arthropoda</taxon>
        <taxon>Crustacea</taxon>
        <taxon>Branchiopoda</taxon>
        <taxon>Diplostraca</taxon>
        <taxon>Cladocera</taxon>
        <taxon>Anomopoda</taxon>
        <taxon>Daphniidae</taxon>
        <taxon>Daphnia</taxon>
    </lineage>
</organism>
<protein>
    <submittedName>
        <fullName evidence="1">Uncharacterized protein</fullName>
    </submittedName>
</protein>
<dbReference type="OrthoDB" id="10029846at2759"/>
<sequence length="233" mass="27246">MTTVISSVQRVVLLWPASTNCHDNRPIYRSSLAVTFLKVATPVRFVMKECVVDFEKAVWLAIEKVFGIDVRIFGCLTRAYRNPADTLIRVICKKYMSLHLLPHCKIPTAFANLRSCCQEIANREQRIMMRKLCDYIENTWIDSLLWPPKVWSVFMQEVRTTIDAEGWHTHLANHAGLRISPRGLNLYILLEVLNEEAVQVDLYTKMLGQGQTLRRQRKTFRELNEKLFKFWDD</sequence>
<dbReference type="KEGG" id="dpx:DAPPUDRAFT_116310"/>
<reference evidence="1 2" key="1">
    <citation type="journal article" date="2011" name="Science">
        <title>The ecoresponsive genome of Daphnia pulex.</title>
        <authorList>
            <person name="Colbourne J.K."/>
            <person name="Pfrender M.E."/>
            <person name="Gilbert D."/>
            <person name="Thomas W.K."/>
            <person name="Tucker A."/>
            <person name="Oakley T.H."/>
            <person name="Tokishita S."/>
            <person name="Aerts A."/>
            <person name="Arnold G.J."/>
            <person name="Basu M.K."/>
            <person name="Bauer D.J."/>
            <person name="Caceres C.E."/>
            <person name="Carmel L."/>
            <person name="Casola C."/>
            <person name="Choi J.H."/>
            <person name="Detter J.C."/>
            <person name="Dong Q."/>
            <person name="Dusheyko S."/>
            <person name="Eads B.D."/>
            <person name="Frohlich T."/>
            <person name="Geiler-Samerotte K.A."/>
            <person name="Gerlach D."/>
            <person name="Hatcher P."/>
            <person name="Jogdeo S."/>
            <person name="Krijgsveld J."/>
            <person name="Kriventseva E.V."/>
            <person name="Kultz D."/>
            <person name="Laforsch C."/>
            <person name="Lindquist E."/>
            <person name="Lopez J."/>
            <person name="Manak J.R."/>
            <person name="Muller J."/>
            <person name="Pangilinan J."/>
            <person name="Patwardhan R.P."/>
            <person name="Pitluck S."/>
            <person name="Pritham E.J."/>
            <person name="Rechtsteiner A."/>
            <person name="Rho M."/>
            <person name="Rogozin I.B."/>
            <person name="Sakarya O."/>
            <person name="Salamov A."/>
            <person name="Schaack S."/>
            <person name="Shapiro H."/>
            <person name="Shiga Y."/>
            <person name="Skalitzky C."/>
            <person name="Smith Z."/>
            <person name="Souvorov A."/>
            <person name="Sung W."/>
            <person name="Tang Z."/>
            <person name="Tsuchiya D."/>
            <person name="Tu H."/>
            <person name="Vos H."/>
            <person name="Wang M."/>
            <person name="Wolf Y.I."/>
            <person name="Yamagata H."/>
            <person name="Yamada T."/>
            <person name="Ye Y."/>
            <person name="Shaw J.R."/>
            <person name="Andrews J."/>
            <person name="Crease T.J."/>
            <person name="Tang H."/>
            <person name="Lucas S.M."/>
            <person name="Robertson H.M."/>
            <person name="Bork P."/>
            <person name="Koonin E.V."/>
            <person name="Zdobnov E.M."/>
            <person name="Grigoriev I.V."/>
            <person name="Lynch M."/>
            <person name="Boore J.L."/>
        </authorList>
    </citation>
    <scope>NUCLEOTIDE SEQUENCE [LARGE SCALE GENOMIC DNA]</scope>
</reference>
<keyword evidence="2" id="KW-1185">Reference proteome</keyword>
<dbReference type="Proteomes" id="UP000000305">
    <property type="component" value="Unassembled WGS sequence"/>
</dbReference>
<proteinExistence type="predicted"/>